<gene>
    <name evidence="1" type="ORF">B0I71DRAFT_128825</name>
</gene>
<accession>A0A371CBA5</accession>
<dbReference type="OrthoDB" id="4080325at2759"/>
<proteinExistence type="predicted"/>
<dbReference type="AlphaFoldDB" id="A0A371CBA5"/>
<name>A0A371CBA5_YARLL</name>
<dbReference type="VEuPathDB" id="FungiDB:YALI1_F35647g"/>
<evidence type="ECO:0000313" key="2">
    <source>
        <dbReference type="Proteomes" id="UP000256601"/>
    </source>
</evidence>
<protein>
    <submittedName>
        <fullName evidence="1">Uncharacterized protein</fullName>
    </submittedName>
</protein>
<sequence length="136" mass="15113">MTQKQVLSHVAIALGLAAEIAHFLTLLHNTTSDLRGATWMQLAYKLTFVAADWLFVLFPAIIFVVVAARDAEDHVTRKLYFAAGAVASATLLYTNLLGGATYIVFFGGAALTLMLSEWSRREKSLYEMQQDRLPFQ</sequence>
<dbReference type="Proteomes" id="UP000256601">
    <property type="component" value="Unassembled WGS sequence"/>
</dbReference>
<evidence type="ECO:0000313" key="1">
    <source>
        <dbReference type="EMBL" id="RDW27588.1"/>
    </source>
</evidence>
<dbReference type="EMBL" id="KZ857329">
    <property type="protein sequence ID" value="RDW27588.1"/>
    <property type="molecule type" value="Genomic_DNA"/>
</dbReference>
<organism evidence="1 2">
    <name type="scientific">Yarrowia lipolytica</name>
    <name type="common">Candida lipolytica</name>
    <dbReference type="NCBI Taxonomy" id="4952"/>
    <lineage>
        <taxon>Eukaryota</taxon>
        <taxon>Fungi</taxon>
        <taxon>Dikarya</taxon>
        <taxon>Ascomycota</taxon>
        <taxon>Saccharomycotina</taxon>
        <taxon>Dipodascomycetes</taxon>
        <taxon>Dipodascales</taxon>
        <taxon>Dipodascales incertae sedis</taxon>
        <taxon>Yarrowia</taxon>
    </lineage>
</organism>
<reference evidence="1 2" key="1">
    <citation type="submission" date="2018-07" db="EMBL/GenBank/DDBJ databases">
        <title>Draft Genome Assemblies for Five Robust Yarrowia lipolytica Strains Exhibiting High Lipid Production and Pentose Sugar Utilization and Sugar Alcohol Secretion from Undetoxified Lignocellulosic Biomass Hydrolysates.</title>
        <authorList>
            <consortium name="DOE Joint Genome Institute"/>
            <person name="Walker C."/>
            <person name="Ryu S."/>
            <person name="Na H."/>
            <person name="Zane M."/>
            <person name="LaButti K."/>
            <person name="Lipzen A."/>
            <person name="Haridas S."/>
            <person name="Barry K."/>
            <person name="Grigoriev I.V."/>
            <person name="Quarterman J."/>
            <person name="Slininger P."/>
            <person name="Dien B."/>
            <person name="Trinh C.T."/>
        </authorList>
    </citation>
    <scope>NUCLEOTIDE SEQUENCE [LARGE SCALE GENOMIC DNA]</scope>
    <source>
        <strain evidence="1 2">YB392</strain>
    </source>
</reference>